<feature type="compositionally biased region" description="Basic and acidic residues" evidence="1">
    <location>
        <begin position="394"/>
        <end position="406"/>
    </location>
</feature>
<dbReference type="PANTHER" id="PTHR22938:SF0">
    <property type="entry name" value="E3 UBIQUITIN-PROTEIN LIGASE ZNF598"/>
    <property type="match status" value="1"/>
</dbReference>
<dbReference type="AlphaFoldDB" id="A0A7G2CEL3"/>
<feature type="compositionally biased region" description="Basic residues" evidence="1">
    <location>
        <begin position="463"/>
        <end position="476"/>
    </location>
</feature>
<dbReference type="GO" id="GO:0061630">
    <property type="term" value="F:ubiquitin protein ligase activity"/>
    <property type="evidence" value="ECO:0007669"/>
    <property type="project" value="InterPro"/>
</dbReference>
<sequence>MQQDHFTCDICNMGQFTFTFYQNREKLFDHFVRRHKLCDHPDCAKVDPMLRVFKHDLDLGLHKQKVHGIKLKSLEFTDLGGLTESEVNNYNLYGSLPVGGNHHNNGNSNVPATAANMNVIYIIFDFIYRTEKVEMLPTQSNQNNKSKNKNKNHKNNKNNNNNKTEGGKEEASVALVPKSNGLPPHYFEEVHFPIMKRKTTKDENNENEKSENEDSMKRNSSAFRIAENYQTYQRNNNIPTDVEEQKSQLQQLLRKNIPNPSQLNEFKMRTKDFMDGKLLTVHYYEMLSQHFFKHNRPALESVYPLLVATVPDEQKKTALREVWKMKCAPEYQRQEKVKEEERVKQEEAALWESLKAGNNNNNNNSKNNKKGNNNNNGNNPWAKRTKITIVKNAWQDEKNKEKEKPEPPTTSITQRWGTGVNTNHNNNSYQDPFPSFADEAAREELFPSLPSTRPNNNNNKLKPGGKKNKPNAWFKK</sequence>
<evidence type="ECO:0000313" key="4">
    <source>
        <dbReference type="Proteomes" id="UP000515908"/>
    </source>
</evidence>
<evidence type="ECO:0000259" key="2">
    <source>
        <dbReference type="Pfam" id="PF23202"/>
    </source>
</evidence>
<feature type="compositionally biased region" description="Polar residues" evidence="1">
    <location>
        <begin position="409"/>
        <end position="430"/>
    </location>
</feature>
<dbReference type="GO" id="GO:0016567">
    <property type="term" value="P:protein ubiquitination"/>
    <property type="evidence" value="ECO:0007669"/>
    <property type="project" value="TreeGrafter"/>
</dbReference>
<dbReference type="PANTHER" id="PTHR22938">
    <property type="entry name" value="ZINC FINGER PROTEIN 598"/>
    <property type="match status" value="1"/>
</dbReference>
<feature type="compositionally biased region" description="Low complexity" evidence="1">
    <location>
        <begin position="357"/>
        <end position="379"/>
    </location>
</feature>
<feature type="region of interest" description="Disordered" evidence="1">
    <location>
        <begin position="353"/>
        <end position="476"/>
    </location>
</feature>
<evidence type="ECO:0000256" key="1">
    <source>
        <dbReference type="SAM" id="MobiDB-lite"/>
    </source>
</evidence>
<dbReference type="EMBL" id="LR877154">
    <property type="protein sequence ID" value="CAD2218206.1"/>
    <property type="molecule type" value="Genomic_DNA"/>
</dbReference>
<dbReference type="InterPro" id="IPR057634">
    <property type="entry name" value="PAH_ZNF598/HEL2"/>
</dbReference>
<dbReference type="GO" id="GO:0043022">
    <property type="term" value="F:ribosome binding"/>
    <property type="evidence" value="ECO:0007669"/>
    <property type="project" value="TreeGrafter"/>
</dbReference>
<feature type="region of interest" description="Disordered" evidence="1">
    <location>
        <begin position="137"/>
        <end position="172"/>
    </location>
</feature>
<feature type="region of interest" description="Disordered" evidence="1">
    <location>
        <begin position="192"/>
        <end position="219"/>
    </location>
</feature>
<protein>
    <recommendedName>
        <fullName evidence="2">ZNF598/HEL2 PAH domain-containing protein</fullName>
    </recommendedName>
</protein>
<feature type="domain" description="ZNF598/HEL2 PAH" evidence="2">
    <location>
        <begin position="245"/>
        <end position="324"/>
    </location>
</feature>
<dbReference type="VEuPathDB" id="TriTrypDB:ADEAN_000569300"/>
<reference evidence="3 4" key="1">
    <citation type="submission" date="2020-08" db="EMBL/GenBank/DDBJ databases">
        <authorList>
            <person name="Newling K."/>
            <person name="Davey J."/>
            <person name="Forrester S."/>
        </authorList>
    </citation>
    <scope>NUCLEOTIDE SEQUENCE [LARGE SCALE GENOMIC DNA]</scope>
    <source>
        <strain evidence="4">Crithidia deanei Carvalho (ATCC PRA-265)</strain>
    </source>
</reference>
<feature type="compositionally biased region" description="Basic and acidic residues" evidence="1">
    <location>
        <begin position="200"/>
        <end position="217"/>
    </location>
</feature>
<proteinExistence type="predicted"/>
<evidence type="ECO:0000313" key="3">
    <source>
        <dbReference type="EMBL" id="CAD2218206.1"/>
    </source>
</evidence>
<dbReference type="GO" id="GO:0072344">
    <property type="term" value="P:rescue of stalled ribosome"/>
    <property type="evidence" value="ECO:0007669"/>
    <property type="project" value="InterPro"/>
</dbReference>
<dbReference type="Proteomes" id="UP000515908">
    <property type="component" value="Chromosome 10"/>
</dbReference>
<accession>A0A7G2CEL3</accession>
<organism evidence="3 4">
    <name type="scientific">Angomonas deanei</name>
    <dbReference type="NCBI Taxonomy" id="59799"/>
    <lineage>
        <taxon>Eukaryota</taxon>
        <taxon>Discoba</taxon>
        <taxon>Euglenozoa</taxon>
        <taxon>Kinetoplastea</taxon>
        <taxon>Metakinetoplastina</taxon>
        <taxon>Trypanosomatida</taxon>
        <taxon>Trypanosomatidae</taxon>
        <taxon>Strigomonadinae</taxon>
        <taxon>Angomonas</taxon>
    </lineage>
</organism>
<feature type="compositionally biased region" description="Basic residues" evidence="1">
    <location>
        <begin position="146"/>
        <end position="156"/>
    </location>
</feature>
<dbReference type="Pfam" id="PF23202">
    <property type="entry name" value="PAH_ZNF598"/>
    <property type="match status" value="1"/>
</dbReference>
<name>A0A7G2CEL3_9TRYP</name>
<dbReference type="InterPro" id="IPR044288">
    <property type="entry name" value="ZNF598/HEL2"/>
</dbReference>
<gene>
    <name evidence="3" type="ORF">ADEAN_000569300</name>
</gene>
<keyword evidence="4" id="KW-1185">Reference proteome</keyword>